<feature type="non-terminal residue" evidence="1">
    <location>
        <position position="1"/>
    </location>
</feature>
<gene>
    <name evidence="1" type="ORF">ILUMI_00755</name>
</gene>
<keyword evidence="2" id="KW-1185">Reference proteome</keyword>
<comment type="caution">
    <text evidence="1">The sequence shown here is derived from an EMBL/GenBank/DDBJ whole genome shotgun (WGS) entry which is preliminary data.</text>
</comment>
<sequence>ANNGVKPPMEKYCYPECEEQVQKEKFTRCDKKHISMPRIQADYILLMDSKNSKRDERMYELEKKYEELVELAEENEGKIEHKVTTTIETSRNKAQEESNILYVIPVEIDEAGVNDIEKTCTRVEEIAEIMEKHKAMEEMVNINLERMKLVAGKGLEEIYVIKTCEYVFQDKNKKIEILTRTARAADGKRPDSRIKMGKEGAKTTTRRKPLVEEVIVKADGRNYADFVKTVKASVDVREVEVTVRNLKKTANGDLLLREDKMKAVKRNIPHMD</sequence>
<protein>
    <submittedName>
        <fullName evidence="1">Uncharacterized protein</fullName>
    </submittedName>
</protein>
<organism evidence="1 2">
    <name type="scientific">Ignelater luminosus</name>
    <name type="common">Cucubano</name>
    <name type="synonym">Pyrophorus luminosus</name>
    <dbReference type="NCBI Taxonomy" id="2038154"/>
    <lineage>
        <taxon>Eukaryota</taxon>
        <taxon>Metazoa</taxon>
        <taxon>Ecdysozoa</taxon>
        <taxon>Arthropoda</taxon>
        <taxon>Hexapoda</taxon>
        <taxon>Insecta</taxon>
        <taxon>Pterygota</taxon>
        <taxon>Neoptera</taxon>
        <taxon>Endopterygota</taxon>
        <taxon>Coleoptera</taxon>
        <taxon>Polyphaga</taxon>
        <taxon>Elateriformia</taxon>
        <taxon>Elateroidea</taxon>
        <taxon>Elateridae</taxon>
        <taxon>Agrypninae</taxon>
        <taxon>Pyrophorini</taxon>
        <taxon>Ignelater</taxon>
    </lineage>
</organism>
<dbReference type="OrthoDB" id="6784491at2759"/>
<accession>A0A8K0GMU2</accession>
<dbReference type="EMBL" id="VTPC01000542">
    <property type="protein sequence ID" value="KAF2905416.1"/>
    <property type="molecule type" value="Genomic_DNA"/>
</dbReference>
<reference evidence="1" key="1">
    <citation type="submission" date="2019-08" db="EMBL/GenBank/DDBJ databases">
        <title>The genome of the North American firefly Photinus pyralis.</title>
        <authorList>
            <consortium name="Photinus pyralis genome working group"/>
            <person name="Fallon T.R."/>
            <person name="Sander Lower S.E."/>
            <person name="Weng J.-K."/>
        </authorList>
    </citation>
    <scope>NUCLEOTIDE SEQUENCE</scope>
    <source>
        <strain evidence="1">TRF0915ILg1</strain>
        <tissue evidence="1">Whole body</tissue>
    </source>
</reference>
<name>A0A8K0GMU2_IGNLU</name>
<dbReference type="Proteomes" id="UP000801492">
    <property type="component" value="Unassembled WGS sequence"/>
</dbReference>
<evidence type="ECO:0000313" key="2">
    <source>
        <dbReference type="Proteomes" id="UP000801492"/>
    </source>
</evidence>
<evidence type="ECO:0000313" key="1">
    <source>
        <dbReference type="EMBL" id="KAF2905416.1"/>
    </source>
</evidence>
<dbReference type="AlphaFoldDB" id="A0A8K0GMU2"/>
<proteinExistence type="predicted"/>